<dbReference type="GO" id="GO:0006465">
    <property type="term" value="P:signal peptide processing"/>
    <property type="evidence" value="ECO:0007669"/>
    <property type="project" value="InterPro"/>
</dbReference>
<dbReference type="AlphaFoldDB" id="A0A1L3ZZ13"/>
<dbReference type="CDD" id="cd07018">
    <property type="entry name" value="S49_SppA_67K_type"/>
    <property type="match status" value="1"/>
</dbReference>
<evidence type="ECO:0000313" key="10">
    <source>
        <dbReference type="Proteomes" id="UP000182063"/>
    </source>
</evidence>
<comment type="similarity">
    <text evidence="2">Belongs to the peptidase S49 family.</text>
</comment>
<dbReference type="InterPro" id="IPR004635">
    <property type="entry name" value="Pept_S49_SppA"/>
</dbReference>
<keyword evidence="5" id="KW-0720">Serine protease</keyword>
<dbReference type="InterPro" id="IPR004634">
    <property type="entry name" value="Pept_S49_pIV"/>
</dbReference>
<protein>
    <submittedName>
        <fullName evidence="9">Signal peptide peptidase SppA</fullName>
    </submittedName>
</protein>
<evidence type="ECO:0000256" key="2">
    <source>
        <dbReference type="ARBA" id="ARBA00008683"/>
    </source>
</evidence>
<evidence type="ECO:0000256" key="7">
    <source>
        <dbReference type="PIRSR" id="PIRSR001217-1"/>
    </source>
</evidence>
<evidence type="ECO:0000256" key="3">
    <source>
        <dbReference type="ARBA" id="ARBA00022670"/>
    </source>
</evidence>
<dbReference type="CDD" id="cd07023">
    <property type="entry name" value="S49_Sppa_N_C"/>
    <property type="match status" value="1"/>
</dbReference>
<keyword evidence="10" id="KW-1185">Reference proteome</keyword>
<name>A0A1L3ZZ13_9SPHN</name>
<comment type="subcellular location">
    <subcellularLocation>
        <location evidence="1">Membrane</location>
    </subcellularLocation>
</comment>
<dbReference type="RefSeq" id="WP_072598522.1">
    <property type="nucleotide sequence ID" value="NZ_CP018221.1"/>
</dbReference>
<dbReference type="InterPro" id="IPR002142">
    <property type="entry name" value="Peptidase_S49"/>
</dbReference>
<dbReference type="NCBIfam" id="TIGR00706">
    <property type="entry name" value="SppA_dom"/>
    <property type="match status" value="1"/>
</dbReference>
<dbReference type="SUPFAM" id="SSF52096">
    <property type="entry name" value="ClpP/crotonase"/>
    <property type="match status" value="2"/>
</dbReference>
<dbReference type="KEGG" id="sphj:BSL82_00720"/>
<keyword evidence="3" id="KW-0645">Protease</keyword>
<dbReference type="Gene3D" id="3.90.226.10">
    <property type="entry name" value="2-enoyl-CoA Hydratase, Chain A, domain 1"/>
    <property type="match status" value="2"/>
</dbReference>
<dbReference type="PANTHER" id="PTHR33209:SF1">
    <property type="entry name" value="PEPTIDASE S49 DOMAIN-CONTAINING PROTEIN"/>
    <property type="match status" value="1"/>
</dbReference>
<proteinExistence type="inferred from homology"/>
<evidence type="ECO:0000256" key="4">
    <source>
        <dbReference type="ARBA" id="ARBA00022801"/>
    </source>
</evidence>
<dbReference type="InterPro" id="IPR047217">
    <property type="entry name" value="S49_SppA_67K_type_N"/>
</dbReference>
<feature type="active site" description="Nucleophile" evidence="7">
    <location>
        <position position="396"/>
    </location>
</feature>
<dbReference type="PIRSF" id="PIRSF001217">
    <property type="entry name" value="Protease_4_SppA"/>
    <property type="match status" value="1"/>
</dbReference>
<gene>
    <name evidence="9" type="ORF">BSL82_00720</name>
</gene>
<sequence length="625" mass="65761">MRLLRLIWRILVGVKDALVLLFMLLFFGALYAALAGRAATVVPSEAALTLDLDGVIVDQPAEQPPLALLSGGSNLVREIRVRDVVHSVDAAAKDGRIKALVLDLDRFQGAGPAHLQVIGEALKRFRTAGKPIYAYATAYMDPGYYLASYANEVWMAPLGGVLLTGPGGPNLYFKGLIEKLAINVEVFRVGAFKSAVEPFTRSDQSPEAEAAAQALVNTIWSVWKGDVARARPRAKIESYIDALPQQVAAAGGDLAKAGVASGLVDKLGSRAEFARMVARLVGRGSDKTAASWSHVKLADYARVARHGAVQSGPGVGVVYVSGEIVDGEAGPGTAGGDTIAGLIEEALADKNVKALVVRVDSPGGSVMASERIRLALMEARRQNLPVVASMGSVAASGGYWVATSAETIYAQPTTLTGSIGVFAIIPTFSETLEKAGIAADGVRSTPYSGEPDILRGLSPQVKQLLQLSVEDIYRRFLARVAVARKMPTARVDEIGQGRVWAGATARKLGLVDHMGGLDVAVAEAARRAGLDPAKARAIYIEKSPALPFQILDDLLMETMPAQSRDPWSGLVASSRGALVRAFDDAQAIASGPAIQIRCLECGIAGGGSQASNAALVEKLMPVNIR</sequence>
<dbReference type="STRING" id="1921510.BSL82_00720"/>
<evidence type="ECO:0000256" key="1">
    <source>
        <dbReference type="ARBA" id="ARBA00004370"/>
    </source>
</evidence>
<keyword evidence="6" id="KW-0472">Membrane</keyword>
<dbReference type="EMBL" id="CP018221">
    <property type="protein sequence ID" value="API60867.1"/>
    <property type="molecule type" value="Genomic_DNA"/>
</dbReference>
<dbReference type="PANTHER" id="PTHR33209">
    <property type="entry name" value="PROTEASE 4"/>
    <property type="match status" value="1"/>
</dbReference>
<dbReference type="InterPro" id="IPR029045">
    <property type="entry name" value="ClpP/crotonase-like_dom_sf"/>
</dbReference>
<evidence type="ECO:0000256" key="5">
    <source>
        <dbReference type="ARBA" id="ARBA00022825"/>
    </source>
</evidence>
<dbReference type="NCBIfam" id="TIGR00705">
    <property type="entry name" value="SppA_67K"/>
    <property type="match status" value="1"/>
</dbReference>
<dbReference type="Pfam" id="PF01343">
    <property type="entry name" value="Peptidase_S49"/>
    <property type="match status" value="2"/>
</dbReference>
<dbReference type="Proteomes" id="UP000182063">
    <property type="component" value="Chromosome"/>
</dbReference>
<accession>A0A1L3ZZ13</accession>
<keyword evidence="4" id="KW-0378">Hydrolase</keyword>
<feature type="domain" description="Peptidase S49" evidence="8">
    <location>
        <begin position="125"/>
        <end position="278"/>
    </location>
</feature>
<dbReference type="GO" id="GO:0008236">
    <property type="term" value="F:serine-type peptidase activity"/>
    <property type="evidence" value="ECO:0007669"/>
    <property type="project" value="UniProtKB-KW"/>
</dbReference>
<evidence type="ECO:0000256" key="6">
    <source>
        <dbReference type="ARBA" id="ARBA00023136"/>
    </source>
</evidence>
<feature type="domain" description="Peptidase S49" evidence="8">
    <location>
        <begin position="379"/>
        <end position="530"/>
    </location>
</feature>
<organism evidence="9 10">
    <name type="scientific">Tardibacter chloracetimidivorans</name>
    <dbReference type="NCBI Taxonomy" id="1921510"/>
    <lineage>
        <taxon>Bacteria</taxon>
        <taxon>Pseudomonadati</taxon>
        <taxon>Pseudomonadota</taxon>
        <taxon>Alphaproteobacteria</taxon>
        <taxon>Sphingomonadales</taxon>
        <taxon>Sphingomonadaceae</taxon>
        <taxon>Tardibacter</taxon>
    </lineage>
</organism>
<feature type="active site" description="Proton donor/acceptor" evidence="7">
    <location>
        <position position="193"/>
    </location>
</feature>
<dbReference type="Gene3D" id="6.20.330.10">
    <property type="match status" value="1"/>
</dbReference>
<evidence type="ECO:0000313" key="9">
    <source>
        <dbReference type="EMBL" id="API60867.1"/>
    </source>
</evidence>
<dbReference type="GO" id="GO:0016020">
    <property type="term" value="C:membrane"/>
    <property type="evidence" value="ECO:0007669"/>
    <property type="project" value="UniProtKB-SubCell"/>
</dbReference>
<reference evidence="10" key="1">
    <citation type="submission" date="2016-11" db="EMBL/GenBank/DDBJ databases">
        <title>Complete Genome Sequence of alachlor-degrading Sphingomonas sp. strain JJ-A5.</title>
        <authorList>
            <person name="Lee H."/>
            <person name="Ka J.-O."/>
        </authorList>
    </citation>
    <scope>NUCLEOTIDE SEQUENCE [LARGE SCALE GENOMIC DNA]</scope>
    <source>
        <strain evidence="10">JJ-A5</strain>
    </source>
</reference>
<dbReference type="OrthoDB" id="9764363at2"/>
<dbReference type="InterPro" id="IPR047272">
    <property type="entry name" value="S49_SppA_C"/>
</dbReference>
<evidence type="ECO:0000259" key="8">
    <source>
        <dbReference type="Pfam" id="PF01343"/>
    </source>
</evidence>